<dbReference type="CDD" id="cd06170">
    <property type="entry name" value="LuxR_C_like"/>
    <property type="match status" value="1"/>
</dbReference>
<sequence length="907" mass="104155">MRDSNEIDREVGSWLISTKWLPPRHHVSVIRRSRLINVLDNGIQHDLTVITAPAGFGKTTLLSQWRQRLLAKNVKVAWLTLDEYDSDLNNLLCYIIFSLISSGLDLGRLEMLAEQGLSDTSPRSCLGLLLAKISELDESVVLILDDYHRIKAPEIDQFMDRLLDNMPDNFHLVINSREKPGFDLTKIRSFGQLQEFGPQELRFDTVEMKEVIGLDLSDEQYSRLLEKTEGWPVTIQLASQFIALGENKEQVLDSFSGKTSHLADYLSAQIMNKCPEVVQEFLIKTSVLERVNDNLAYAICGIEGGFDQLEDAGSINALFVPLDEEKKWFRYHHLFSEFLKELLHKRYLNEIPSLHLKASKWFEADNNLNEAVRHACLAGDYDLAAQLIENAGGWELILYGGIGYIRNLLHHIPDEQFADYPRLQVARAYYFQKKGEIREARNYIEFARCNPKLRAEAYRGNLPAFHRDFDVVEVLQNTYEDDFVANNLVTLTQRIKKLDPEDGISPGVLFCSLSLSMMANGKFDEGLKFIQEGIRSMRQANSVLGLNYCYVHLGQFSLYQGHLRQAEAYFREAQNMADENFGSDSGLKYIADVSLFSLRDWRGEGGDDMTQVMMALDHIEEFDGWFEIYISAYEMILVRACRERKKSLIVELRDRCQRVVSERSIERLSVFVQCCDLMVATLEENRPDAERILYQMQGSLKWDRGQSDPMSWRPLQYMGKAAALWYMKIEDFTAARALLVNMEECCREVKATCFLLNILIMRAELEFRQNNMARASDFLFEAAALAWPENIIRPFTENDNIVPLVAAAYAVRRQKNVDRLALNFLQECAAQARKMKKVSLLHQELLSSREMEVLMELQGGLSNKEIARALEMTEHTVKFHLKNIFVKLDVDKRAKAIIVARQKGLLG</sequence>
<dbReference type="SUPFAM" id="SSF46894">
    <property type="entry name" value="C-terminal effector domain of the bipartite response regulators"/>
    <property type="match status" value="1"/>
</dbReference>
<dbReference type="InterPro" id="IPR059106">
    <property type="entry name" value="WHD_MalT"/>
</dbReference>
<dbReference type="PROSITE" id="PS00622">
    <property type="entry name" value="HTH_LUXR_1"/>
    <property type="match status" value="1"/>
</dbReference>
<dbReference type="PANTHER" id="PTHR44688">
    <property type="entry name" value="DNA-BINDING TRANSCRIPTIONAL ACTIVATOR DEVR_DOSR"/>
    <property type="match status" value="1"/>
</dbReference>
<dbReference type="GO" id="GO:0003677">
    <property type="term" value="F:DNA binding"/>
    <property type="evidence" value="ECO:0007669"/>
    <property type="project" value="UniProtKB-KW"/>
</dbReference>
<dbReference type="RefSeq" id="WP_099470951.1">
    <property type="nucleotide sequence ID" value="NZ_CAXBMK010000004.1"/>
</dbReference>
<dbReference type="InterPro" id="IPR036388">
    <property type="entry name" value="WH-like_DNA-bd_sf"/>
</dbReference>
<dbReference type="InterPro" id="IPR027417">
    <property type="entry name" value="P-loop_NTPase"/>
</dbReference>
<evidence type="ECO:0000256" key="1">
    <source>
        <dbReference type="ARBA" id="ARBA00023015"/>
    </source>
</evidence>
<dbReference type="Proteomes" id="UP000229730">
    <property type="component" value="Unassembled WGS sequence"/>
</dbReference>
<organism evidence="5 6">
    <name type="scientific">Paremcibacter congregatus</name>
    <dbReference type="NCBI Taxonomy" id="2043170"/>
    <lineage>
        <taxon>Bacteria</taxon>
        <taxon>Pseudomonadati</taxon>
        <taxon>Pseudomonadota</taxon>
        <taxon>Alphaproteobacteria</taxon>
        <taxon>Emcibacterales</taxon>
        <taxon>Emcibacteraceae</taxon>
        <taxon>Paremcibacter</taxon>
    </lineage>
</organism>
<name>A0A2G4YW73_9PROT</name>
<keyword evidence="1" id="KW-0805">Transcription regulation</keyword>
<accession>A0A2G4YW73</accession>
<dbReference type="Pfam" id="PF25873">
    <property type="entry name" value="WHD_MalT"/>
    <property type="match status" value="1"/>
</dbReference>
<dbReference type="Pfam" id="PF00196">
    <property type="entry name" value="GerE"/>
    <property type="match status" value="1"/>
</dbReference>
<keyword evidence="2" id="KW-0238">DNA-binding</keyword>
<dbReference type="SMART" id="SM00421">
    <property type="entry name" value="HTH_LUXR"/>
    <property type="match status" value="1"/>
</dbReference>
<evidence type="ECO:0000259" key="4">
    <source>
        <dbReference type="PROSITE" id="PS50043"/>
    </source>
</evidence>
<evidence type="ECO:0000256" key="2">
    <source>
        <dbReference type="ARBA" id="ARBA00023125"/>
    </source>
</evidence>
<comment type="caution">
    <text evidence="5">The sequence shown here is derived from an EMBL/GenBank/DDBJ whole genome shotgun (WGS) entry which is preliminary data.</text>
</comment>
<keyword evidence="3" id="KW-0804">Transcription</keyword>
<protein>
    <recommendedName>
        <fullName evidence="4">HTH luxR-type domain-containing protein</fullName>
    </recommendedName>
</protein>
<dbReference type="SUPFAM" id="SSF52540">
    <property type="entry name" value="P-loop containing nucleoside triphosphate hydrolases"/>
    <property type="match status" value="1"/>
</dbReference>
<feature type="domain" description="HTH luxR-type" evidence="4">
    <location>
        <begin position="839"/>
        <end position="904"/>
    </location>
</feature>
<dbReference type="EMBL" id="PDEM01000007">
    <property type="protein sequence ID" value="PHZ86575.1"/>
    <property type="molecule type" value="Genomic_DNA"/>
</dbReference>
<dbReference type="InParanoid" id="A0A2G4YW73"/>
<dbReference type="PRINTS" id="PR00038">
    <property type="entry name" value="HTHLUXR"/>
</dbReference>
<dbReference type="Gene3D" id="3.40.50.300">
    <property type="entry name" value="P-loop containing nucleotide triphosphate hydrolases"/>
    <property type="match status" value="1"/>
</dbReference>
<dbReference type="GO" id="GO:0006355">
    <property type="term" value="P:regulation of DNA-templated transcription"/>
    <property type="evidence" value="ECO:0007669"/>
    <property type="project" value="InterPro"/>
</dbReference>
<dbReference type="InterPro" id="IPR011990">
    <property type="entry name" value="TPR-like_helical_dom_sf"/>
</dbReference>
<dbReference type="AlphaFoldDB" id="A0A2G4YW73"/>
<keyword evidence="6" id="KW-1185">Reference proteome</keyword>
<dbReference type="PANTHER" id="PTHR44688:SF25">
    <property type="entry name" value="HTH LUXR-TYPE DOMAIN-CONTAINING PROTEIN"/>
    <property type="match status" value="1"/>
</dbReference>
<dbReference type="OrthoDB" id="9807052at2"/>
<dbReference type="InterPro" id="IPR016032">
    <property type="entry name" value="Sig_transdc_resp-reg_C-effctor"/>
</dbReference>
<dbReference type="InterPro" id="IPR000792">
    <property type="entry name" value="Tscrpt_reg_LuxR_C"/>
</dbReference>
<gene>
    <name evidence="5" type="ORF">CRD36_01465</name>
</gene>
<evidence type="ECO:0000313" key="6">
    <source>
        <dbReference type="Proteomes" id="UP000229730"/>
    </source>
</evidence>
<dbReference type="Gene3D" id="1.10.10.10">
    <property type="entry name" value="Winged helix-like DNA-binding domain superfamily/Winged helix DNA-binding domain"/>
    <property type="match status" value="1"/>
</dbReference>
<dbReference type="Gene3D" id="1.25.40.10">
    <property type="entry name" value="Tetratricopeptide repeat domain"/>
    <property type="match status" value="1"/>
</dbReference>
<evidence type="ECO:0000313" key="5">
    <source>
        <dbReference type="EMBL" id="PHZ86575.1"/>
    </source>
</evidence>
<dbReference type="SUPFAM" id="SSF48452">
    <property type="entry name" value="TPR-like"/>
    <property type="match status" value="1"/>
</dbReference>
<proteinExistence type="predicted"/>
<dbReference type="PROSITE" id="PS50043">
    <property type="entry name" value="HTH_LUXR_2"/>
    <property type="match status" value="1"/>
</dbReference>
<reference evidence="5 6" key="1">
    <citation type="submission" date="2017-10" db="EMBL/GenBank/DDBJ databases">
        <title>Frigbacter circumglobatus gen. nov. sp. nov., isolated from sediment cultured in situ.</title>
        <authorList>
            <person name="Zhao Z."/>
        </authorList>
    </citation>
    <scope>NUCLEOTIDE SEQUENCE [LARGE SCALE GENOMIC DNA]</scope>
    <source>
        <strain evidence="5 6">ZYL</strain>
    </source>
</reference>
<evidence type="ECO:0000256" key="3">
    <source>
        <dbReference type="ARBA" id="ARBA00023163"/>
    </source>
</evidence>